<comment type="caution">
    <text evidence="3">The sequence shown here is derived from an EMBL/GenBank/DDBJ whole genome shotgun (WGS) entry which is preliminary data.</text>
</comment>
<feature type="region of interest" description="Disordered" evidence="1">
    <location>
        <begin position="211"/>
        <end position="236"/>
    </location>
</feature>
<reference evidence="3 4" key="1">
    <citation type="submission" date="2019-02" db="EMBL/GenBank/DDBJ databases">
        <title>The genomic architecture of introgression among sibling species of bacteria.</title>
        <authorList>
            <person name="Cavassim M.I.A."/>
            <person name="Moeskjaer S."/>
            <person name="Moslemi C."/>
            <person name="Fields B."/>
            <person name="Bachmann A."/>
            <person name="Vilhjalmsson B."/>
            <person name="Schierup M.H."/>
            <person name="Young J.P.W."/>
            <person name="Andersen S.U."/>
        </authorList>
    </citation>
    <scope>NUCLEOTIDE SEQUENCE [LARGE SCALE GENOMIC DNA]</scope>
    <source>
        <strain evidence="3 4">SM145A</strain>
    </source>
</reference>
<evidence type="ECO:0000313" key="4">
    <source>
        <dbReference type="Proteomes" id="UP000293652"/>
    </source>
</evidence>
<evidence type="ECO:0000256" key="1">
    <source>
        <dbReference type="SAM" id="MobiDB-lite"/>
    </source>
</evidence>
<proteinExistence type="predicted"/>
<gene>
    <name evidence="3" type="ORF">ELI03_35340</name>
</gene>
<evidence type="ECO:0000313" key="3">
    <source>
        <dbReference type="EMBL" id="TAX64125.1"/>
    </source>
</evidence>
<feature type="region of interest" description="Disordered" evidence="1">
    <location>
        <begin position="122"/>
        <end position="169"/>
    </location>
</feature>
<dbReference type="RefSeq" id="WP_130751295.1">
    <property type="nucleotide sequence ID" value="NZ_SIPC01000010.1"/>
</dbReference>
<name>A0A4Q8XVQ5_RHILE</name>
<keyword evidence="2" id="KW-1133">Transmembrane helix</keyword>
<evidence type="ECO:0000256" key="2">
    <source>
        <dbReference type="SAM" id="Phobius"/>
    </source>
</evidence>
<dbReference type="AlphaFoldDB" id="A0A4Q8XVQ5"/>
<feature type="transmembrane region" description="Helical" evidence="2">
    <location>
        <begin position="183"/>
        <end position="202"/>
    </location>
</feature>
<dbReference type="EMBL" id="SIPC01000010">
    <property type="protein sequence ID" value="TAX64125.1"/>
    <property type="molecule type" value="Genomic_DNA"/>
</dbReference>
<feature type="compositionally biased region" description="Pro residues" evidence="1">
    <location>
        <begin position="133"/>
        <end position="143"/>
    </location>
</feature>
<keyword evidence="2" id="KW-0472">Membrane</keyword>
<accession>A0A4Q8XVQ5</accession>
<organism evidence="3 4">
    <name type="scientific">Rhizobium leguminosarum</name>
    <dbReference type="NCBI Taxonomy" id="384"/>
    <lineage>
        <taxon>Bacteria</taxon>
        <taxon>Pseudomonadati</taxon>
        <taxon>Pseudomonadota</taxon>
        <taxon>Alphaproteobacteria</taxon>
        <taxon>Hyphomicrobiales</taxon>
        <taxon>Rhizobiaceae</taxon>
        <taxon>Rhizobium/Agrobacterium group</taxon>
        <taxon>Rhizobium</taxon>
    </lineage>
</organism>
<dbReference type="Proteomes" id="UP000293652">
    <property type="component" value="Unassembled WGS sequence"/>
</dbReference>
<protein>
    <submittedName>
        <fullName evidence="3">Uncharacterized protein</fullName>
    </submittedName>
</protein>
<sequence length="355" mass="38169">MSKRLSIYDDPSLPPGSVVLAMPLADNPEKLLVCFARRNSDRPHLGPYGWQAGEHYFEPREIRSKEGLTELVFGSEVTRHAAVDMDLTIAVPAADIRERHFWPDVAGAFEDGSLVLDLPSAAKRPEPTKNQPPFTPPAPPAPPASGVTQDQQNGEGPDDEPETSGTGGVDVAIAPAKKQLWPYLLFLLLVCVGAALGSYFYLRPVGENHSQPVENTSSAHEQNAPEPPPPPAQDFASRYKTYLDQQGHADELLALGNEALSANAKDVGFNAVTLSADRGSAAAKLLMGKWYDPLVTERHYVTANPNNAAVYYSQAAGLGAGDAKSALERLCLTSAANAGPVPDWVADFDRKTYCQ</sequence>
<feature type="compositionally biased region" description="Polar residues" evidence="1">
    <location>
        <begin position="211"/>
        <end position="221"/>
    </location>
</feature>
<keyword evidence="2" id="KW-0812">Transmembrane</keyword>